<dbReference type="PANTHER" id="PTHR30055">
    <property type="entry name" value="HTH-TYPE TRANSCRIPTIONAL REGULATOR RUTR"/>
    <property type="match status" value="1"/>
</dbReference>
<dbReference type="InterPro" id="IPR009057">
    <property type="entry name" value="Homeodomain-like_sf"/>
</dbReference>
<dbReference type="PROSITE" id="PS01081">
    <property type="entry name" value="HTH_TETR_1"/>
    <property type="match status" value="1"/>
</dbReference>
<dbReference type="GO" id="GO:0003700">
    <property type="term" value="F:DNA-binding transcription factor activity"/>
    <property type="evidence" value="ECO:0007669"/>
    <property type="project" value="TreeGrafter"/>
</dbReference>
<dbReference type="Pfam" id="PF00440">
    <property type="entry name" value="TetR_N"/>
    <property type="match status" value="1"/>
</dbReference>
<comment type="caution">
    <text evidence="4">The sequence shown here is derived from an EMBL/GenBank/DDBJ whole genome shotgun (WGS) entry which is preliminary data.</text>
</comment>
<dbReference type="GO" id="GO:0000976">
    <property type="term" value="F:transcription cis-regulatory region binding"/>
    <property type="evidence" value="ECO:0007669"/>
    <property type="project" value="TreeGrafter"/>
</dbReference>
<dbReference type="RefSeq" id="WP_007473428.1">
    <property type="nucleotide sequence ID" value="NZ_KQ130610.1"/>
</dbReference>
<sequence>MVKRSRAEEFLITRKKILDASRDLFMEKGYRSVSTREIAVIAGITQPALYHHFKDKEMLYLEVVKQLTTSIQADMSELTEKNLPLEESLNEMVVMLIEKHPTNILLMIHDILNELKEENQFLLYTLWRDTYLRPFERVFEQFEEKGELQSGISALRAARFFLSAISPLFSEMSKFETAEPTSVRVAETIDFILFGLCKKEV</sequence>
<name>A0A0J8GIG9_9LIST</name>
<dbReference type="PATRIC" id="fig|1430899.3.peg.690"/>
<feature type="domain" description="HTH tetR-type" evidence="3">
    <location>
        <begin position="11"/>
        <end position="71"/>
    </location>
</feature>
<proteinExistence type="predicted"/>
<dbReference type="EMBL" id="AZHO01000007">
    <property type="protein sequence ID" value="KMT60538.1"/>
    <property type="molecule type" value="Genomic_DNA"/>
</dbReference>
<keyword evidence="5" id="KW-1185">Reference proteome</keyword>
<dbReference type="OrthoDB" id="9814200at2"/>
<dbReference type="Proteomes" id="UP000052258">
    <property type="component" value="Unassembled WGS sequence"/>
</dbReference>
<dbReference type="SUPFAM" id="SSF48498">
    <property type="entry name" value="Tetracyclin repressor-like, C-terminal domain"/>
    <property type="match status" value="1"/>
</dbReference>
<protein>
    <recommendedName>
        <fullName evidence="3">HTH tetR-type domain-containing protein</fullName>
    </recommendedName>
</protein>
<feature type="DNA-binding region" description="H-T-H motif" evidence="2">
    <location>
        <begin position="34"/>
        <end position="53"/>
    </location>
</feature>
<organism evidence="4 5">
    <name type="scientific">Listeria fleischmannii 1991</name>
    <dbReference type="NCBI Taxonomy" id="1430899"/>
    <lineage>
        <taxon>Bacteria</taxon>
        <taxon>Bacillati</taxon>
        <taxon>Bacillota</taxon>
        <taxon>Bacilli</taxon>
        <taxon>Bacillales</taxon>
        <taxon>Listeriaceae</taxon>
        <taxon>Listeria</taxon>
    </lineage>
</organism>
<dbReference type="Gene3D" id="1.10.357.10">
    <property type="entry name" value="Tetracycline Repressor, domain 2"/>
    <property type="match status" value="1"/>
</dbReference>
<dbReference type="PANTHER" id="PTHR30055:SF226">
    <property type="entry name" value="HTH-TYPE TRANSCRIPTIONAL REGULATOR PKSA"/>
    <property type="match status" value="1"/>
</dbReference>
<dbReference type="SUPFAM" id="SSF46689">
    <property type="entry name" value="Homeodomain-like"/>
    <property type="match status" value="1"/>
</dbReference>
<dbReference type="PROSITE" id="PS50977">
    <property type="entry name" value="HTH_TETR_2"/>
    <property type="match status" value="1"/>
</dbReference>
<evidence type="ECO:0000256" key="1">
    <source>
        <dbReference type="ARBA" id="ARBA00023125"/>
    </source>
</evidence>
<reference evidence="4 5" key="1">
    <citation type="journal article" date="2015" name="Genome Biol. Evol.">
        <title>Comparative Genomics of Listeria Sensu Lato: Genus-Wide Differences in Evolutionary Dynamics and the Progressive Gain of Complex, Potentially Pathogenicity-Related Traits through Lateral Gene Transfer.</title>
        <authorList>
            <person name="Chiara M."/>
            <person name="Caruso M."/>
            <person name="D'Erchia A.M."/>
            <person name="Manzari C."/>
            <person name="Fraccalvieri R."/>
            <person name="Goffredo E."/>
            <person name="Latorre L."/>
            <person name="Miccolupo A."/>
            <person name="Padalino I."/>
            <person name="Santagada G."/>
            <person name="Chiocco D."/>
            <person name="Pesole G."/>
            <person name="Horner D.S."/>
            <person name="Parisi A."/>
        </authorList>
    </citation>
    <scope>NUCLEOTIDE SEQUENCE [LARGE SCALE GENOMIC DNA]</scope>
    <source>
        <strain evidence="4 5">1991</strain>
    </source>
</reference>
<dbReference type="PRINTS" id="PR00455">
    <property type="entry name" value="HTHTETR"/>
</dbReference>
<keyword evidence="1 2" id="KW-0238">DNA-binding</keyword>
<gene>
    <name evidence="4" type="ORF">X560_0666</name>
</gene>
<evidence type="ECO:0000256" key="2">
    <source>
        <dbReference type="PROSITE-ProRule" id="PRU00335"/>
    </source>
</evidence>
<accession>A0A0J8GIG9</accession>
<dbReference type="InterPro" id="IPR036271">
    <property type="entry name" value="Tet_transcr_reg_TetR-rel_C_sf"/>
</dbReference>
<dbReference type="AlphaFoldDB" id="A0A0J8GIG9"/>
<dbReference type="InterPro" id="IPR001647">
    <property type="entry name" value="HTH_TetR"/>
</dbReference>
<evidence type="ECO:0000313" key="4">
    <source>
        <dbReference type="EMBL" id="KMT60538.1"/>
    </source>
</evidence>
<evidence type="ECO:0000313" key="5">
    <source>
        <dbReference type="Proteomes" id="UP000052258"/>
    </source>
</evidence>
<dbReference type="InterPro" id="IPR050109">
    <property type="entry name" value="HTH-type_TetR-like_transc_reg"/>
</dbReference>
<evidence type="ECO:0000259" key="3">
    <source>
        <dbReference type="PROSITE" id="PS50977"/>
    </source>
</evidence>
<dbReference type="InterPro" id="IPR023772">
    <property type="entry name" value="DNA-bd_HTH_TetR-type_CS"/>
</dbReference>